<keyword evidence="3" id="KW-1185">Reference proteome</keyword>
<evidence type="ECO:0000313" key="2">
    <source>
        <dbReference type="EMBL" id="KAF0736279.1"/>
    </source>
</evidence>
<dbReference type="PANTHER" id="PTHR17630">
    <property type="entry name" value="DIENELACTONE HYDROLASE"/>
    <property type="match status" value="1"/>
</dbReference>
<gene>
    <name evidence="2" type="ORF">Ae201684_007300</name>
</gene>
<evidence type="ECO:0008006" key="4">
    <source>
        <dbReference type="Google" id="ProtNLM"/>
    </source>
</evidence>
<dbReference type="SUPFAM" id="SSF53474">
    <property type="entry name" value="alpha/beta-Hydrolases"/>
    <property type="match status" value="1"/>
</dbReference>
<dbReference type="PANTHER" id="PTHR17630:SF44">
    <property type="entry name" value="PROTEIN AIM2"/>
    <property type="match status" value="1"/>
</dbReference>
<proteinExistence type="predicted"/>
<dbReference type="AlphaFoldDB" id="A0A6G0X8E7"/>
<evidence type="ECO:0000313" key="3">
    <source>
        <dbReference type="Proteomes" id="UP000481153"/>
    </source>
</evidence>
<accession>A0A6G0X8E7</accession>
<name>A0A6G0X8E7_9STRA</name>
<feature type="region of interest" description="Disordered" evidence="1">
    <location>
        <begin position="1"/>
        <end position="22"/>
    </location>
</feature>
<dbReference type="Proteomes" id="UP000481153">
    <property type="component" value="Unassembled WGS sequence"/>
</dbReference>
<dbReference type="EMBL" id="VJMJ01000089">
    <property type="protein sequence ID" value="KAF0736279.1"/>
    <property type="molecule type" value="Genomic_DNA"/>
</dbReference>
<dbReference type="VEuPathDB" id="FungiDB:AeMF1_005060"/>
<comment type="caution">
    <text evidence="2">The sequence shown here is derived from an EMBL/GenBank/DDBJ whole genome shotgun (WGS) entry which is preliminary data.</text>
</comment>
<evidence type="ECO:0000256" key="1">
    <source>
        <dbReference type="SAM" id="MobiDB-lite"/>
    </source>
</evidence>
<reference evidence="2 3" key="1">
    <citation type="submission" date="2019-07" db="EMBL/GenBank/DDBJ databases">
        <title>Genomics analysis of Aphanomyces spp. identifies a new class of oomycete effector associated with host adaptation.</title>
        <authorList>
            <person name="Gaulin E."/>
        </authorList>
    </citation>
    <scope>NUCLEOTIDE SEQUENCE [LARGE SCALE GENOMIC DNA]</scope>
    <source>
        <strain evidence="2 3">ATCC 201684</strain>
    </source>
</reference>
<organism evidence="2 3">
    <name type="scientific">Aphanomyces euteiches</name>
    <dbReference type="NCBI Taxonomy" id="100861"/>
    <lineage>
        <taxon>Eukaryota</taxon>
        <taxon>Sar</taxon>
        <taxon>Stramenopiles</taxon>
        <taxon>Oomycota</taxon>
        <taxon>Saprolegniomycetes</taxon>
        <taxon>Saprolegniales</taxon>
        <taxon>Verrucalvaceae</taxon>
        <taxon>Aphanomyces</taxon>
    </lineage>
</organism>
<sequence>MKFFSSSRRGSSASPRPSADGSVRMGKAKVFFYDNPDSDRCVLVFPDTDGVDGGRVKENCARLSALYKVVLVDLNPENNFPPDQKAKPRVGLLEYFRPVAEAFHLAQWIRKHDFDHMRAQINDVFAYMQRDHDVTNFALMGYTWGALFAWRYCSMEGLPISCGILVSPCGFIDGFTLCFGPGRDLGQQVLVPQLLLCGQDEFDHLKPGKEVETDLKSRPFTSELRHFPDMQDRWFSRGDLSDPQVARDVQVAWDDAIVPFLALNHLH</sequence>
<dbReference type="InterPro" id="IPR029058">
    <property type="entry name" value="AB_hydrolase_fold"/>
</dbReference>
<protein>
    <recommendedName>
        <fullName evidence="4">Serine hydrolase FSH domain-containing protein</fullName>
    </recommendedName>
</protein>
<dbReference type="Gene3D" id="3.40.50.1820">
    <property type="entry name" value="alpha/beta hydrolase"/>
    <property type="match status" value="1"/>
</dbReference>